<organism evidence="8 9">
    <name type="scientific">Mergibacter septicus</name>
    <dbReference type="NCBI Taxonomy" id="221402"/>
    <lineage>
        <taxon>Bacteria</taxon>
        <taxon>Pseudomonadati</taxon>
        <taxon>Pseudomonadota</taxon>
        <taxon>Gammaproteobacteria</taxon>
        <taxon>Pasteurellales</taxon>
        <taxon>Pasteurellaceae</taxon>
        <taxon>Mergibacter</taxon>
    </lineage>
</organism>
<evidence type="ECO:0000256" key="4">
    <source>
        <dbReference type="ARBA" id="ARBA00022519"/>
    </source>
</evidence>
<comment type="similarity">
    <text evidence="2">Belongs to the PqiA family.</text>
</comment>
<dbReference type="PANTHER" id="PTHR30462">
    <property type="entry name" value="INTERMEMBRANE TRANSPORT PROTEIN PQIB-RELATED"/>
    <property type="match status" value="1"/>
</dbReference>
<dbReference type="EMBL" id="CP022011">
    <property type="protein sequence ID" value="QDJ14962.1"/>
    <property type="molecule type" value="Genomic_DNA"/>
</dbReference>
<evidence type="ECO:0000256" key="1">
    <source>
        <dbReference type="ARBA" id="ARBA00004429"/>
    </source>
</evidence>
<proteinExistence type="inferred from homology"/>
<dbReference type="InterPro" id="IPR005219">
    <property type="entry name" value="PqiA-like_proteobact"/>
</dbReference>
<dbReference type="InterPro" id="IPR007498">
    <property type="entry name" value="PqiA-like"/>
</dbReference>
<reference evidence="8" key="1">
    <citation type="submission" date="2017-06" db="EMBL/GenBank/DDBJ databases">
        <title>Genome sequencing of pathogenic and non-pathogenic strains within Bisgaard taxon 40.</title>
        <authorList>
            <person name="Ladner J.T."/>
            <person name="Lovett S.P."/>
            <person name="Koroleva G."/>
            <person name="Lorch J.M."/>
        </authorList>
    </citation>
    <scope>NUCLEOTIDE SEQUENCE</scope>
    <source>
        <strain evidence="8">27576-1-I1</strain>
    </source>
</reference>
<dbReference type="Proteomes" id="UP000955338">
    <property type="component" value="Chromosome"/>
</dbReference>
<keyword evidence="3" id="KW-1003">Cell membrane</keyword>
<evidence type="ECO:0000256" key="6">
    <source>
        <dbReference type="ARBA" id="ARBA00022989"/>
    </source>
</evidence>
<dbReference type="InterPro" id="IPR051800">
    <property type="entry name" value="PqiA-PqiB_transport"/>
</dbReference>
<dbReference type="Pfam" id="PF04403">
    <property type="entry name" value="PqiA"/>
    <property type="match status" value="2"/>
</dbReference>
<keyword evidence="9" id="KW-1185">Reference proteome</keyword>
<evidence type="ECO:0000256" key="7">
    <source>
        <dbReference type="ARBA" id="ARBA00023136"/>
    </source>
</evidence>
<evidence type="ECO:0000313" key="8">
    <source>
        <dbReference type="EMBL" id="QDJ14962.1"/>
    </source>
</evidence>
<dbReference type="PANTHER" id="PTHR30462:SF1">
    <property type="entry name" value="INTERMEMBRANE TRANSPORT PROTEIN YEBS"/>
    <property type="match status" value="1"/>
</dbReference>
<evidence type="ECO:0000256" key="2">
    <source>
        <dbReference type="ARBA" id="ARBA00007555"/>
    </source>
</evidence>
<keyword evidence="4" id="KW-0997">Cell inner membrane</keyword>
<dbReference type="RefSeq" id="WP_261920519.1">
    <property type="nucleotide sequence ID" value="NZ_CP022010.1"/>
</dbReference>
<evidence type="ECO:0000256" key="3">
    <source>
        <dbReference type="ARBA" id="ARBA00022475"/>
    </source>
</evidence>
<protein>
    <submittedName>
        <fullName evidence="8">Uncharacterized protein</fullName>
    </submittedName>
</protein>
<name>A0A8D4J0H0_9PAST</name>
<accession>A0A8D4J0H0</accession>
<dbReference type="AlphaFoldDB" id="A0A8D4J0H0"/>
<keyword evidence="7" id="KW-0472">Membrane</keyword>
<comment type="subcellular location">
    <subcellularLocation>
        <location evidence="1">Cell inner membrane</location>
        <topology evidence="1">Multi-pass membrane protein</topology>
    </subcellularLocation>
</comment>
<keyword evidence="5" id="KW-0812">Transmembrane</keyword>
<sequence length="427" mass="48601">MKYIQQIRPFPKTTKFHLQRCNACNLLVEVPPPLALQTSICPRCQNLLQARLGWNLKKSAILALTILLLMPFAFTFPLLNIELLGVPIQASIWNGIWKMAVIGYPYTAFFVLLCAIVMPVTFVGLILWLQLSYRFQHRPRLVLLALSQIQPWVMLDVYLVALGIAAFKVREYAELSFTLYLIPFLFVTLLTALLFTRINLPRLWQLFYPEIKPLSVADHFYLVKQQKQDINLCTTCGLTFLTSNHNAICPRCHTFNLAEELSLQRVWSCLIAGIIMLFPANFLPISEISLNGVVSADTLMSGVLSFLDYGNYVIAAIVFIASIFIPIAKIVIMLYLLACIHLQLKQPIKLQLKLYKVVHFVGRWSMLDLFVLSLMTALVTRGQIINFSVGPAAVYFGLAVILTMISVSQFDPRLLWKFYDNTTESRK</sequence>
<evidence type="ECO:0000313" key="9">
    <source>
        <dbReference type="Proteomes" id="UP000955338"/>
    </source>
</evidence>
<dbReference type="GO" id="GO:0005886">
    <property type="term" value="C:plasma membrane"/>
    <property type="evidence" value="ECO:0007669"/>
    <property type="project" value="UniProtKB-SubCell"/>
</dbReference>
<evidence type="ECO:0000256" key="5">
    <source>
        <dbReference type="ARBA" id="ARBA00022692"/>
    </source>
</evidence>
<dbReference type="NCBIfam" id="TIGR00155">
    <property type="entry name" value="pqiA_fam"/>
    <property type="match status" value="1"/>
</dbReference>
<keyword evidence="6" id="KW-1133">Transmembrane helix</keyword>
<gene>
    <name evidence="8" type="ORF">CEP48_05770</name>
</gene>